<sequence precursor="true">MKKFLIVLALAVLFVPVLADEQQVVGVLMSDYTARWYAELGFSGSDWDYLGEMKRIFDFVKGLGYSCVPVFNRDLELYANPEADPVIKFERIFDMSKIKLLILPNTRRMSPLEIEAVKKFMSNGGYVFALAQASFRNHNNSSYDVSTVFALGDIFKVSYSAFAWKPPVHGYIKKVADHPIWEGIDEFVATPRHWAMVVEILEDAVVLGEWYNDDMETPSHMPDVNAAIIEGKNCIYIGEDLFLSPNFDEPMVQLLLANIIDYFMKK</sequence>
<evidence type="ECO:0000256" key="1">
    <source>
        <dbReference type="SAM" id="SignalP"/>
    </source>
</evidence>
<feature type="chain" id="PRO_5002720908" evidence="1">
    <location>
        <begin position="20"/>
        <end position="266"/>
    </location>
</feature>
<dbReference type="InterPro" id="IPR029062">
    <property type="entry name" value="Class_I_gatase-like"/>
</dbReference>
<dbReference type="HOGENOM" id="CLU_1045325_0_0_0"/>
<organism evidence="2 3">
    <name type="scientific">Pseudothermotoga lettingae (strain ATCC BAA-301 / DSM 14385 / NBRC 107922 / TMO)</name>
    <name type="common">Thermotoga lettingae</name>
    <dbReference type="NCBI Taxonomy" id="416591"/>
    <lineage>
        <taxon>Bacteria</taxon>
        <taxon>Thermotogati</taxon>
        <taxon>Thermotogota</taxon>
        <taxon>Thermotogae</taxon>
        <taxon>Thermotogales</taxon>
        <taxon>Thermotogaceae</taxon>
        <taxon>Pseudothermotoga</taxon>
    </lineage>
</organism>
<dbReference type="Proteomes" id="UP000002016">
    <property type="component" value="Chromosome"/>
</dbReference>
<dbReference type="OrthoDB" id="9909543at2"/>
<proteinExistence type="predicted"/>
<dbReference type="CDD" id="cd03143">
    <property type="entry name" value="A4_beta-galactosidase_middle_domain"/>
    <property type="match status" value="1"/>
</dbReference>
<evidence type="ECO:0000313" key="2">
    <source>
        <dbReference type="EMBL" id="ABV34225.1"/>
    </source>
</evidence>
<accession>A8F7U1</accession>
<dbReference type="EMBL" id="CP000812">
    <property type="protein sequence ID" value="ABV34225.1"/>
    <property type="molecule type" value="Genomic_DNA"/>
</dbReference>
<evidence type="ECO:0000313" key="3">
    <source>
        <dbReference type="Proteomes" id="UP000002016"/>
    </source>
</evidence>
<name>A8F7U1_PSELT</name>
<protein>
    <submittedName>
        <fullName evidence="2">Uncharacterized protein</fullName>
    </submittedName>
</protein>
<dbReference type="RefSeq" id="WP_012003701.1">
    <property type="nucleotide sequence ID" value="NC_009828.1"/>
</dbReference>
<keyword evidence="1" id="KW-0732">Signal</keyword>
<gene>
    <name evidence="2" type="ordered locus">Tlet_1671</name>
</gene>
<reference evidence="2 3" key="2">
    <citation type="journal article" date="2009" name="Proc. Natl. Acad. Sci. U.S.A.">
        <title>On the chimeric nature, thermophilic origin, and phylogenetic placement of the Thermotogales.</title>
        <authorList>
            <person name="Zhaxybayeva O."/>
            <person name="Swithers K.S."/>
            <person name="Lapierre P."/>
            <person name="Fournier G.P."/>
            <person name="Bickhart D.M."/>
            <person name="DeBoy R.T."/>
            <person name="Nelson K.E."/>
            <person name="Nesbo C.L."/>
            <person name="Doolittle W.F."/>
            <person name="Gogarten J.P."/>
            <person name="Noll K.M."/>
        </authorList>
    </citation>
    <scope>NUCLEOTIDE SEQUENCE [LARGE SCALE GENOMIC DNA]</scope>
    <source>
        <strain evidence="3">ATCC BAA-301 / DSM 14385 / NBRC 107922 / TMO</strain>
    </source>
</reference>
<dbReference type="SUPFAM" id="SSF52317">
    <property type="entry name" value="Class I glutamine amidotransferase-like"/>
    <property type="match status" value="1"/>
</dbReference>
<dbReference type="STRING" id="416591.Tlet_1671"/>
<feature type="signal peptide" evidence="1">
    <location>
        <begin position="1"/>
        <end position="19"/>
    </location>
</feature>
<dbReference type="eggNOG" id="ENOG5033SZE">
    <property type="taxonomic scope" value="Bacteria"/>
</dbReference>
<dbReference type="Gene3D" id="3.40.50.880">
    <property type="match status" value="1"/>
</dbReference>
<keyword evidence="3" id="KW-1185">Reference proteome</keyword>
<dbReference type="AlphaFoldDB" id="A8F7U1"/>
<dbReference type="KEGG" id="tle:Tlet_1671"/>
<reference evidence="2 3" key="1">
    <citation type="submission" date="2007-08" db="EMBL/GenBank/DDBJ databases">
        <title>Complete sequence of Thermotoga lettingae TMO.</title>
        <authorList>
            <consortium name="US DOE Joint Genome Institute"/>
            <person name="Copeland A."/>
            <person name="Lucas S."/>
            <person name="Lapidus A."/>
            <person name="Barry K."/>
            <person name="Glavina del Rio T."/>
            <person name="Dalin E."/>
            <person name="Tice H."/>
            <person name="Pitluck S."/>
            <person name="Foster B."/>
            <person name="Bruce D."/>
            <person name="Schmutz J."/>
            <person name="Larimer F."/>
            <person name="Land M."/>
            <person name="Hauser L."/>
            <person name="Kyrpides N."/>
            <person name="Mikhailova N."/>
            <person name="Nelson K."/>
            <person name="Gogarten J.P."/>
            <person name="Noll K."/>
            <person name="Richardson P."/>
        </authorList>
    </citation>
    <scope>NUCLEOTIDE SEQUENCE [LARGE SCALE GENOMIC DNA]</scope>
    <source>
        <strain evidence="3">ATCC BAA-301 / DSM 14385 / NBRC 107922 / TMO</strain>
    </source>
</reference>